<dbReference type="CDD" id="cd01672">
    <property type="entry name" value="TMPK"/>
    <property type="match status" value="1"/>
</dbReference>
<dbReference type="EMBL" id="JAPYYP010000011">
    <property type="protein sequence ID" value="MDA5108870.1"/>
    <property type="molecule type" value="Genomic_DNA"/>
</dbReference>
<evidence type="ECO:0000256" key="3">
    <source>
        <dbReference type="ARBA" id="ARBA00017144"/>
    </source>
</evidence>
<dbReference type="InterPro" id="IPR039430">
    <property type="entry name" value="Thymidylate_kin-like_dom"/>
</dbReference>
<dbReference type="PANTHER" id="PTHR10344">
    <property type="entry name" value="THYMIDYLATE KINASE"/>
    <property type="match status" value="1"/>
</dbReference>
<dbReference type="GO" id="GO:0005829">
    <property type="term" value="C:cytosol"/>
    <property type="evidence" value="ECO:0007669"/>
    <property type="project" value="TreeGrafter"/>
</dbReference>
<name>A0A9X3TQY1_9BACL</name>
<dbReference type="FunFam" id="3.40.50.300:FF:000225">
    <property type="entry name" value="Thymidylate kinase"/>
    <property type="match status" value="1"/>
</dbReference>
<dbReference type="Gene3D" id="3.40.50.300">
    <property type="entry name" value="P-loop containing nucleotide triphosphate hydrolases"/>
    <property type="match status" value="1"/>
</dbReference>
<dbReference type="PANTHER" id="PTHR10344:SF4">
    <property type="entry name" value="UMP-CMP KINASE 2, MITOCHONDRIAL"/>
    <property type="match status" value="1"/>
</dbReference>
<evidence type="ECO:0000256" key="7">
    <source>
        <dbReference type="ARBA" id="ARBA00022777"/>
    </source>
</evidence>
<evidence type="ECO:0000256" key="9">
    <source>
        <dbReference type="ARBA" id="ARBA00048743"/>
    </source>
</evidence>
<dbReference type="InterPro" id="IPR018094">
    <property type="entry name" value="Thymidylate_kinase"/>
</dbReference>
<comment type="caution">
    <text evidence="13">The sequence shown here is derived from an EMBL/GenBank/DDBJ whole genome shotgun (WGS) entry which is preliminary data.</text>
</comment>
<sequence length="218" mass="24580">MCVTTKGKGRFITVEGGDGAGKSTVIARLYDELRARGRDVILTREPGGIEIAEKIRSIILNPEHVTMDKRTEALLYAAARRQHLAERVLPALAAGKLVLCDRFIDSSLAYQGYARGLGIDEVFAINRFAVEDCMPDLTLFFDVRPEVGLARINATKGREVNRLDMEDLRFHEKVREGYRLVMERFPERFVVIDAEQPMDRVFEEALAALEARLQGSRL</sequence>
<organism evidence="13 14">
    <name type="scientific">Brevibacillus thermoruber</name>
    <dbReference type="NCBI Taxonomy" id="33942"/>
    <lineage>
        <taxon>Bacteria</taxon>
        <taxon>Bacillati</taxon>
        <taxon>Bacillota</taxon>
        <taxon>Bacilli</taxon>
        <taxon>Bacillales</taxon>
        <taxon>Paenibacillaceae</taxon>
        <taxon>Brevibacillus</taxon>
    </lineage>
</organism>
<dbReference type="InterPro" id="IPR027417">
    <property type="entry name" value="P-loop_NTPase"/>
</dbReference>
<dbReference type="SUPFAM" id="SSF52540">
    <property type="entry name" value="P-loop containing nucleoside triphosphate hydrolases"/>
    <property type="match status" value="1"/>
</dbReference>
<evidence type="ECO:0000256" key="11">
    <source>
        <dbReference type="HAMAP-Rule" id="MF_00165"/>
    </source>
</evidence>
<accession>A0A9X3TQY1</accession>
<feature type="binding site" evidence="11">
    <location>
        <begin position="16"/>
        <end position="23"/>
    </location>
    <ligand>
        <name>ATP</name>
        <dbReference type="ChEBI" id="CHEBI:30616"/>
    </ligand>
</feature>
<feature type="domain" description="Thymidylate kinase-like" evidence="12">
    <location>
        <begin position="14"/>
        <end position="204"/>
    </location>
</feature>
<dbReference type="GO" id="GO:0006233">
    <property type="term" value="P:dTDP biosynthetic process"/>
    <property type="evidence" value="ECO:0007669"/>
    <property type="project" value="InterPro"/>
</dbReference>
<dbReference type="Pfam" id="PF02223">
    <property type="entry name" value="Thymidylate_kin"/>
    <property type="match status" value="1"/>
</dbReference>
<keyword evidence="5 11" id="KW-0545">Nucleotide biosynthesis</keyword>
<proteinExistence type="inferred from homology"/>
<keyword evidence="6 11" id="KW-0547">Nucleotide-binding</keyword>
<dbReference type="Proteomes" id="UP001151071">
    <property type="component" value="Unassembled WGS sequence"/>
</dbReference>
<dbReference type="GO" id="GO:0004798">
    <property type="term" value="F:dTMP kinase activity"/>
    <property type="evidence" value="ECO:0007669"/>
    <property type="project" value="UniProtKB-UniRule"/>
</dbReference>
<evidence type="ECO:0000256" key="8">
    <source>
        <dbReference type="ARBA" id="ARBA00022840"/>
    </source>
</evidence>
<evidence type="ECO:0000256" key="2">
    <source>
        <dbReference type="ARBA" id="ARBA00012980"/>
    </source>
</evidence>
<comment type="catalytic activity">
    <reaction evidence="9 11">
        <text>dTMP + ATP = dTDP + ADP</text>
        <dbReference type="Rhea" id="RHEA:13517"/>
        <dbReference type="ChEBI" id="CHEBI:30616"/>
        <dbReference type="ChEBI" id="CHEBI:58369"/>
        <dbReference type="ChEBI" id="CHEBI:63528"/>
        <dbReference type="ChEBI" id="CHEBI:456216"/>
        <dbReference type="EC" id="2.7.4.9"/>
    </reaction>
</comment>
<gene>
    <name evidence="11 13" type="primary">tmk</name>
    <name evidence="13" type="ORF">O3V59_10910</name>
</gene>
<dbReference type="HAMAP" id="MF_00165">
    <property type="entry name" value="Thymidylate_kinase"/>
    <property type="match status" value="1"/>
</dbReference>
<evidence type="ECO:0000256" key="1">
    <source>
        <dbReference type="ARBA" id="ARBA00009776"/>
    </source>
</evidence>
<evidence type="ECO:0000256" key="5">
    <source>
        <dbReference type="ARBA" id="ARBA00022727"/>
    </source>
</evidence>
<dbReference type="GO" id="GO:0006235">
    <property type="term" value="P:dTTP biosynthetic process"/>
    <property type="evidence" value="ECO:0007669"/>
    <property type="project" value="UniProtKB-UniRule"/>
</dbReference>
<keyword evidence="14" id="KW-1185">Reference proteome</keyword>
<dbReference type="EC" id="2.7.4.9" evidence="2 11"/>
<keyword evidence="8 11" id="KW-0067">ATP-binding</keyword>
<protein>
    <recommendedName>
        <fullName evidence="3 11">Thymidylate kinase</fullName>
        <ecNumber evidence="2 11">2.7.4.9</ecNumber>
    </recommendedName>
    <alternativeName>
        <fullName evidence="11">dTMP kinase</fullName>
    </alternativeName>
</protein>
<dbReference type="AlphaFoldDB" id="A0A9X3TQY1"/>
<evidence type="ECO:0000256" key="4">
    <source>
        <dbReference type="ARBA" id="ARBA00022679"/>
    </source>
</evidence>
<reference evidence="13" key="1">
    <citation type="submission" date="2022-12" db="EMBL/GenBank/DDBJ databases">
        <title>Draft genome sequence of the thermophilic strain Brevibacillus thermoruber HT42, isolated from Los Humeros, Puebla, Mexico, with biotechnological potential.</title>
        <authorList>
            <person name="Lara Sanchez J."/>
            <person name="Solis Palacios R."/>
            <person name="Bustos Baena A.S."/>
            <person name="Ruz Baez A.E."/>
            <person name="Espinosa Luna G."/>
            <person name="Oliart Ros R.M."/>
        </authorList>
    </citation>
    <scope>NUCLEOTIDE SEQUENCE</scope>
    <source>
        <strain evidence="13">HT42</strain>
    </source>
</reference>
<dbReference type="PROSITE" id="PS01331">
    <property type="entry name" value="THYMIDYLATE_KINASE"/>
    <property type="match status" value="1"/>
</dbReference>
<dbReference type="GO" id="GO:0005524">
    <property type="term" value="F:ATP binding"/>
    <property type="evidence" value="ECO:0007669"/>
    <property type="project" value="UniProtKB-UniRule"/>
</dbReference>
<evidence type="ECO:0000259" key="12">
    <source>
        <dbReference type="Pfam" id="PF02223"/>
    </source>
</evidence>
<dbReference type="NCBIfam" id="TIGR00041">
    <property type="entry name" value="DTMP_kinase"/>
    <property type="match status" value="1"/>
</dbReference>
<evidence type="ECO:0000313" key="13">
    <source>
        <dbReference type="EMBL" id="MDA5108870.1"/>
    </source>
</evidence>
<dbReference type="RefSeq" id="WP_029098051.1">
    <property type="nucleotide sequence ID" value="NZ_JAPYYP010000011.1"/>
</dbReference>
<keyword evidence="7 11" id="KW-0418">Kinase</keyword>
<dbReference type="GO" id="GO:0006227">
    <property type="term" value="P:dUDP biosynthetic process"/>
    <property type="evidence" value="ECO:0007669"/>
    <property type="project" value="TreeGrafter"/>
</dbReference>
<evidence type="ECO:0000256" key="6">
    <source>
        <dbReference type="ARBA" id="ARBA00022741"/>
    </source>
</evidence>
<keyword evidence="4 11" id="KW-0808">Transferase</keyword>
<evidence type="ECO:0000256" key="10">
    <source>
        <dbReference type="ARBA" id="ARBA00057735"/>
    </source>
</evidence>
<evidence type="ECO:0000313" key="14">
    <source>
        <dbReference type="Proteomes" id="UP001151071"/>
    </source>
</evidence>
<comment type="function">
    <text evidence="10 11">Phosphorylation of dTMP to form dTDP in both de novo and salvage pathways of dTTP synthesis.</text>
</comment>
<comment type="similarity">
    <text evidence="1 11">Belongs to the thymidylate kinase family.</text>
</comment>
<dbReference type="InterPro" id="IPR018095">
    <property type="entry name" value="Thymidylate_kin_CS"/>
</dbReference>